<dbReference type="EMBL" id="VDMD01000039">
    <property type="protein sequence ID" value="TRM58116.1"/>
    <property type="molecule type" value="Genomic_DNA"/>
</dbReference>
<dbReference type="AlphaFoldDB" id="A0A550C032"/>
<gene>
    <name evidence="1" type="ORF">BD626DRAFT_189789</name>
</gene>
<protein>
    <submittedName>
        <fullName evidence="1">Uncharacterized protein</fullName>
    </submittedName>
</protein>
<keyword evidence="2" id="KW-1185">Reference proteome</keyword>
<sequence>MVKHKYEHRNAKRFRRTSRRNAIFGFAFIHESSCETSWSKEDRSATGIEIRDSCVGMYPCLPSPPERKAQV</sequence>
<name>A0A550C032_9AGAR</name>
<proteinExistence type="predicted"/>
<dbReference type="Proteomes" id="UP000320762">
    <property type="component" value="Unassembled WGS sequence"/>
</dbReference>
<comment type="caution">
    <text evidence="1">The sequence shown here is derived from an EMBL/GenBank/DDBJ whole genome shotgun (WGS) entry which is preliminary data.</text>
</comment>
<reference evidence="1 2" key="1">
    <citation type="journal article" date="2019" name="New Phytol.">
        <title>Comparative genomics reveals unique wood-decay strategies and fruiting body development in the Schizophyllaceae.</title>
        <authorList>
            <person name="Almasi E."/>
            <person name="Sahu N."/>
            <person name="Krizsan K."/>
            <person name="Balint B."/>
            <person name="Kovacs G.M."/>
            <person name="Kiss B."/>
            <person name="Cseklye J."/>
            <person name="Drula E."/>
            <person name="Henrissat B."/>
            <person name="Nagy I."/>
            <person name="Chovatia M."/>
            <person name="Adam C."/>
            <person name="LaButti K."/>
            <person name="Lipzen A."/>
            <person name="Riley R."/>
            <person name="Grigoriev I.V."/>
            <person name="Nagy L.G."/>
        </authorList>
    </citation>
    <scope>NUCLEOTIDE SEQUENCE [LARGE SCALE GENOMIC DNA]</scope>
    <source>
        <strain evidence="1 2">NL-1724</strain>
    </source>
</reference>
<evidence type="ECO:0000313" key="1">
    <source>
        <dbReference type="EMBL" id="TRM58116.1"/>
    </source>
</evidence>
<evidence type="ECO:0000313" key="2">
    <source>
        <dbReference type="Proteomes" id="UP000320762"/>
    </source>
</evidence>
<organism evidence="1 2">
    <name type="scientific">Schizophyllum amplum</name>
    <dbReference type="NCBI Taxonomy" id="97359"/>
    <lineage>
        <taxon>Eukaryota</taxon>
        <taxon>Fungi</taxon>
        <taxon>Dikarya</taxon>
        <taxon>Basidiomycota</taxon>
        <taxon>Agaricomycotina</taxon>
        <taxon>Agaricomycetes</taxon>
        <taxon>Agaricomycetidae</taxon>
        <taxon>Agaricales</taxon>
        <taxon>Schizophyllaceae</taxon>
        <taxon>Schizophyllum</taxon>
    </lineage>
</organism>
<accession>A0A550C032</accession>